<keyword evidence="3" id="KW-1185">Reference proteome</keyword>
<evidence type="ECO:0000313" key="3">
    <source>
        <dbReference type="Proteomes" id="UP000001353"/>
    </source>
</evidence>
<feature type="signal peptide" evidence="1">
    <location>
        <begin position="1"/>
        <end position="19"/>
    </location>
</feature>
<dbReference type="OrthoDB" id="7875846at2"/>
<sequence>MTIKTLAAAVALTILPAMAFAYECNSSKQKQASMSCAEGSVYDAQSGACVPTTG</sequence>
<protein>
    <recommendedName>
        <fullName evidence="4">Chitin-binding type-2 domain-containing protein</fullName>
    </recommendedName>
</protein>
<name>F7ZKW9_ROSLO</name>
<dbReference type="RefSeq" id="WP_013961907.1">
    <property type="nucleotide sequence ID" value="NC_015730.1"/>
</dbReference>
<evidence type="ECO:0000256" key="1">
    <source>
        <dbReference type="SAM" id="SignalP"/>
    </source>
</evidence>
<dbReference type="eggNOG" id="ENOG5033M3W">
    <property type="taxonomic scope" value="Bacteria"/>
</dbReference>
<evidence type="ECO:0008006" key="4">
    <source>
        <dbReference type="Google" id="ProtNLM"/>
    </source>
</evidence>
<dbReference type="STRING" id="391595.RLO149_c019960"/>
<dbReference type="EMBL" id="CP002623">
    <property type="protein sequence ID" value="AEI93980.1"/>
    <property type="molecule type" value="Genomic_DNA"/>
</dbReference>
<dbReference type="Proteomes" id="UP000001353">
    <property type="component" value="Chromosome"/>
</dbReference>
<organism evidence="2 3">
    <name type="scientific">Roseobacter litoralis (strain ATCC 49566 / DSM 6996 / JCM 21268 / NBRC 15278 / OCh 149)</name>
    <dbReference type="NCBI Taxonomy" id="391595"/>
    <lineage>
        <taxon>Bacteria</taxon>
        <taxon>Pseudomonadati</taxon>
        <taxon>Pseudomonadota</taxon>
        <taxon>Alphaproteobacteria</taxon>
        <taxon>Rhodobacterales</taxon>
        <taxon>Roseobacteraceae</taxon>
        <taxon>Roseobacter</taxon>
    </lineage>
</organism>
<proteinExistence type="predicted"/>
<keyword evidence="1" id="KW-0732">Signal</keyword>
<gene>
    <name evidence="2" type="ordered locus">RLO149_c019960</name>
</gene>
<dbReference type="KEGG" id="rli:RLO149_c019960"/>
<dbReference type="AlphaFoldDB" id="F7ZKW9"/>
<feature type="chain" id="PRO_5003366899" description="Chitin-binding type-2 domain-containing protein" evidence="1">
    <location>
        <begin position="20"/>
        <end position="54"/>
    </location>
</feature>
<evidence type="ECO:0000313" key="2">
    <source>
        <dbReference type="EMBL" id="AEI93980.1"/>
    </source>
</evidence>
<dbReference type="HOGENOM" id="CLU_201241_0_0_5"/>
<reference evidence="2 3" key="1">
    <citation type="journal article" date="2011" name="BMC Genomics">
        <title>Comparative genome analysis and genome-guided physiological analysis of Roseobacter litoralis.</title>
        <authorList>
            <person name="Kalhoefer D."/>
            <person name="Thole S."/>
            <person name="Voget S."/>
            <person name="Lehmann R."/>
            <person name="Liesegang H."/>
            <person name="Wollher A."/>
            <person name="Daniel R."/>
            <person name="Simon M."/>
            <person name="Brinkhoff T."/>
        </authorList>
    </citation>
    <scope>NUCLEOTIDE SEQUENCE [LARGE SCALE GENOMIC DNA]</scope>
    <source>
        <strain evidence="3">ATCC 49566 / DSM 6996 / JCM 21268 / NBRC 15278 / OCh 149</strain>
    </source>
</reference>
<accession>F7ZKW9</accession>